<gene>
    <name evidence="2" type="ORF">EXU32_01900</name>
</gene>
<accession>A0A4P6MQD7</accession>
<dbReference type="PRINTS" id="PR00598">
    <property type="entry name" value="HTHMARR"/>
</dbReference>
<dbReference type="OrthoDB" id="8635520at2"/>
<dbReference type="AlphaFoldDB" id="A0A4P6MQD7"/>
<proteinExistence type="predicted"/>
<organism evidence="2 3">
    <name type="scientific">Janibacter limosus</name>
    <dbReference type="NCBI Taxonomy" id="53458"/>
    <lineage>
        <taxon>Bacteria</taxon>
        <taxon>Bacillati</taxon>
        <taxon>Actinomycetota</taxon>
        <taxon>Actinomycetes</taxon>
        <taxon>Micrococcales</taxon>
        <taxon>Intrasporangiaceae</taxon>
        <taxon>Janibacter</taxon>
    </lineage>
</organism>
<dbReference type="GO" id="GO:0003677">
    <property type="term" value="F:DNA binding"/>
    <property type="evidence" value="ECO:0007669"/>
    <property type="project" value="UniProtKB-KW"/>
</dbReference>
<dbReference type="SUPFAM" id="SSF46785">
    <property type="entry name" value="Winged helix' DNA-binding domain"/>
    <property type="match status" value="1"/>
</dbReference>
<dbReference type="PROSITE" id="PS50995">
    <property type="entry name" value="HTH_MARR_2"/>
    <property type="match status" value="1"/>
</dbReference>
<evidence type="ECO:0000259" key="1">
    <source>
        <dbReference type="PROSITE" id="PS50995"/>
    </source>
</evidence>
<dbReference type="GO" id="GO:0006950">
    <property type="term" value="P:response to stress"/>
    <property type="evidence" value="ECO:0007669"/>
    <property type="project" value="TreeGrafter"/>
</dbReference>
<dbReference type="RefSeq" id="WP_130628372.1">
    <property type="nucleotide sequence ID" value="NZ_CP036164.1"/>
</dbReference>
<evidence type="ECO:0000313" key="3">
    <source>
        <dbReference type="Proteomes" id="UP000290408"/>
    </source>
</evidence>
<keyword evidence="3" id="KW-1185">Reference proteome</keyword>
<dbReference type="SMART" id="SM00347">
    <property type="entry name" value="HTH_MARR"/>
    <property type="match status" value="1"/>
</dbReference>
<dbReference type="STRING" id="1216970.GCA_001570985_01813"/>
<evidence type="ECO:0000313" key="2">
    <source>
        <dbReference type="EMBL" id="QBF45129.1"/>
    </source>
</evidence>
<dbReference type="PANTHER" id="PTHR33164">
    <property type="entry name" value="TRANSCRIPTIONAL REGULATOR, MARR FAMILY"/>
    <property type="match status" value="1"/>
</dbReference>
<dbReference type="InterPro" id="IPR036390">
    <property type="entry name" value="WH_DNA-bd_sf"/>
</dbReference>
<dbReference type="InterPro" id="IPR039422">
    <property type="entry name" value="MarR/SlyA-like"/>
</dbReference>
<reference evidence="2 3" key="1">
    <citation type="submission" date="2019-02" db="EMBL/GenBank/DDBJ databases">
        <title>Genomic data mining of an Antarctic deep-sea actinobacterium, Janibacterlimosus P3-3-X1.</title>
        <authorList>
            <person name="Liao L."/>
            <person name="Chen B."/>
        </authorList>
    </citation>
    <scope>NUCLEOTIDE SEQUENCE [LARGE SCALE GENOMIC DNA]</scope>
    <source>
        <strain evidence="2 3">P3-3-X1</strain>
    </source>
</reference>
<protein>
    <submittedName>
        <fullName evidence="2">MarR family transcriptional regulator</fullName>
    </submittedName>
</protein>
<dbReference type="GO" id="GO:0003700">
    <property type="term" value="F:DNA-binding transcription factor activity"/>
    <property type="evidence" value="ECO:0007669"/>
    <property type="project" value="InterPro"/>
</dbReference>
<dbReference type="Proteomes" id="UP000290408">
    <property type="component" value="Chromosome"/>
</dbReference>
<dbReference type="InterPro" id="IPR000835">
    <property type="entry name" value="HTH_MarR-typ"/>
</dbReference>
<dbReference type="Pfam" id="PF01047">
    <property type="entry name" value="MarR"/>
    <property type="match status" value="1"/>
</dbReference>
<dbReference type="EMBL" id="CP036164">
    <property type="protein sequence ID" value="QBF45129.1"/>
    <property type="molecule type" value="Genomic_DNA"/>
</dbReference>
<name>A0A4P6MQD7_9MICO</name>
<dbReference type="KEGG" id="jli:EXU32_01900"/>
<feature type="domain" description="HTH marR-type" evidence="1">
    <location>
        <begin position="12"/>
        <end position="147"/>
    </location>
</feature>
<dbReference type="Gene3D" id="1.10.10.10">
    <property type="entry name" value="Winged helix-like DNA-binding domain superfamily/Winged helix DNA-binding domain"/>
    <property type="match status" value="1"/>
</dbReference>
<sequence>MSEETAWLSAREQEHWRAYLRGSRLLERALADDLSPLNIQLTEYELLSMLSESPDQRTRMSRLADDIIQSRSRVTHTASRLEKRGWVERCRSSDDGRGVEISLTDAGREALAELSRVHVESVRRHLVDALTPEQFEALGVAMAVLRDGMAPTHHEIGLDD</sequence>
<dbReference type="InterPro" id="IPR036388">
    <property type="entry name" value="WH-like_DNA-bd_sf"/>
</dbReference>
<dbReference type="PANTHER" id="PTHR33164:SF99">
    <property type="entry name" value="MARR FAMILY REGULATORY PROTEIN"/>
    <property type="match status" value="1"/>
</dbReference>